<dbReference type="EMBL" id="JAAIYP010000011">
    <property type="protein sequence ID" value="NFV79084.1"/>
    <property type="molecule type" value="Genomic_DNA"/>
</dbReference>
<accession>A0A7C9QS29</accession>
<name>A0A7C9QS29_9PROT</name>
<evidence type="ECO:0000313" key="6">
    <source>
        <dbReference type="EMBL" id="NFV79084.1"/>
    </source>
</evidence>
<comment type="caution">
    <text evidence="6">The sequence shown here is derived from an EMBL/GenBank/DDBJ whole genome shotgun (WGS) entry which is preliminary data.</text>
</comment>
<dbReference type="InterPro" id="IPR035965">
    <property type="entry name" value="PAS-like_dom_sf"/>
</dbReference>
<dbReference type="SMART" id="SM00086">
    <property type="entry name" value="PAC"/>
    <property type="match status" value="2"/>
</dbReference>
<keyword evidence="1" id="KW-0472">Membrane</keyword>
<proteinExistence type="predicted"/>
<dbReference type="InterPro" id="IPR012226">
    <property type="entry name" value="Diguanyl_cyclase/Pdiesterase"/>
</dbReference>
<evidence type="ECO:0000256" key="1">
    <source>
        <dbReference type="SAM" id="Phobius"/>
    </source>
</evidence>
<dbReference type="Gene3D" id="3.30.70.270">
    <property type="match status" value="1"/>
</dbReference>
<evidence type="ECO:0000259" key="4">
    <source>
        <dbReference type="PROSITE" id="PS50883"/>
    </source>
</evidence>
<dbReference type="RefSeq" id="WP_163674821.1">
    <property type="nucleotide sequence ID" value="NZ_JAAIYP010000011.1"/>
</dbReference>
<dbReference type="AlphaFoldDB" id="A0A7C9QS29"/>
<dbReference type="NCBIfam" id="TIGR00229">
    <property type="entry name" value="sensory_box"/>
    <property type="match status" value="2"/>
</dbReference>
<dbReference type="InterPro" id="IPR000014">
    <property type="entry name" value="PAS"/>
</dbReference>
<dbReference type="PANTHER" id="PTHR44757:SF2">
    <property type="entry name" value="BIOFILM ARCHITECTURE MAINTENANCE PROTEIN MBAA"/>
    <property type="match status" value="1"/>
</dbReference>
<evidence type="ECO:0000259" key="2">
    <source>
        <dbReference type="PROSITE" id="PS50112"/>
    </source>
</evidence>
<dbReference type="Pfam" id="PF00990">
    <property type="entry name" value="GGDEF"/>
    <property type="match status" value="1"/>
</dbReference>
<dbReference type="SMART" id="SM00267">
    <property type="entry name" value="GGDEF"/>
    <property type="match status" value="1"/>
</dbReference>
<dbReference type="Proteomes" id="UP000480684">
    <property type="component" value="Unassembled WGS sequence"/>
</dbReference>
<dbReference type="NCBIfam" id="TIGR00254">
    <property type="entry name" value="GGDEF"/>
    <property type="match status" value="1"/>
</dbReference>
<dbReference type="SUPFAM" id="SSF55785">
    <property type="entry name" value="PYP-like sensor domain (PAS domain)"/>
    <property type="match status" value="2"/>
</dbReference>
<dbReference type="CDD" id="cd01948">
    <property type="entry name" value="EAL"/>
    <property type="match status" value="1"/>
</dbReference>
<dbReference type="PROSITE" id="PS50883">
    <property type="entry name" value="EAL"/>
    <property type="match status" value="1"/>
</dbReference>
<feature type="domain" description="PAC" evidence="3">
    <location>
        <begin position="158"/>
        <end position="208"/>
    </location>
</feature>
<evidence type="ECO:0000313" key="7">
    <source>
        <dbReference type="Proteomes" id="UP000480684"/>
    </source>
</evidence>
<dbReference type="Pfam" id="PF13426">
    <property type="entry name" value="PAS_9"/>
    <property type="match status" value="1"/>
</dbReference>
<dbReference type="InterPro" id="IPR035919">
    <property type="entry name" value="EAL_sf"/>
</dbReference>
<feature type="domain" description="PAS" evidence="2">
    <location>
        <begin position="81"/>
        <end position="122"/>
    </location>
</feature>
<dbReference type="FunFam" id="3.20.20.450:FF:000001">
    <property type="entry name" value="Cyclic di-GMP phosphodiesterase yahA"/>
    <property type="match status" value="1"/>
</dbReference>
<dbReference type="InterPro" id="IPR043128">
    <property type="entry name" value="Rev_trsase/Diguanyl_cyclase"/>
</dbReference>
<feature type="domain" description="PAC" evidence="3">
    <location>
        <begin position="278"/>
        <end position="330"/>
    </location>
</feature>
<dbReference type="CDD" id="cd01949">
    <property type="entry name" value="GGDEF"/>
    <property type="match status" value="1"/>
</dbReference>
<keyword evidence="7" id="KW-1185">Reference proteome</keyword>
<dbReference type="InterPro" id="IPR000700">
    <property type="entry name" value="PAS-assoc_C"/>
</dbReference>
<keyword evidence="1" id="KW-1133">Transmembrane helix</keyword>
<feature type="transmembrane region" description="Helical" evidence="1">
    <location>
        <begin position="9"/>
        <end position="28"/>
    </location>
</feature>
<dbReference type="GO" id="GO:0006355">
    <property type="term" value="P:regulation of DNA-templated transcription"/>
    <property type="evidence" value="ECO:0007669"/>
    <property type="project" value="InterPro"/>
</dbReference>
<feature type="domain" description="GGDEF" evidence="5">
    <location>
        <begin position="362"/>
        <end position="495"/>
    </location>
</feature>
<dbReference type="InterPro" id="IPR013767">
    <property type="entry name" value="PAS_fold"/>
</dbReference>
<dbReference type="InterPro" id="IPR001633">
    <property type="entry name" value="EAL_dom"/>
</dbReference>
<dbReference type="InterPro" id="IPR029787">
    <property type="entry name" value="Nucleotide_cyclase"/>
</dbReference>
<organism evidence="6 7">
    <name type="scientific">Magnetospirillum aberrantis SpK</name>
    <dbReference type="NCBI Taxonomy" id="908842"/>
    <lineage>
        <taxon>Bacteria</taxon>
        <taxon>Pseudomonadati</taxon>
        <taxon>Pseudomonadota</taxon>
        <taxon>Alphaproteobacteria</taxon>
        <taxon>Rhodospirillales</taxon>
        <taxon>Rhodospirillaceae</taxon>
        <taxon>Magnetospirillum</taxon>
    </lineage>
</organism>
<feature type="transmembrane region" description="Helical" evidence="1">
    <location>
        <begin position="40"/>
        <end position="59"/>
    </location>
</feature>
<dbReference type="Gene3D" id="3.30.450.20">
    <property type="entry name" value="PAS domain"/>
    <property type="match status" value="2"/>
</dbReference>
<evidence type="ECO:0000259" key="5">
    <source>
        <dbReference type="PROSITE" id="PS50887"/>
    </source>
</evidence>
<dbReference type="Pfam" id="PF00563">
    <property type="entry name" value="EAL"/>
    <property type="match status" value="1"/>
</dbReference>
<dbReference type="PROSITE" id="PS50113">
    <property type="entry name" value="PAC"/>
    <property type="match status" value="2"/>
</dbReference>
<dbReference type="PROSITE" id="PS50887">
    <property type="entry name" value="GGDEF"/>
    <property type="match status" value="1"/>
</dbReference>
<dbReference type="PANTHER" id="PTHR44757">
    <property type="entry name" value="DIGUANYLATE CYCLASE DGCP"/>
    <property type="match status" value="1"/>
</dbReference>
<sequence length="767" mass="85322">MPIPVPTRVPLWTVSFYFLAGLAAIVLANSHDVLGTTLPGPFALSGWLASSALGLYLVLSSRVRTTEAEASARARELARASEAALDTMMSSLPDALIIADERGRVRKFNPRAASLFGYSPDEAKDEPVDGLLAEPYARQLRERWKIFVADGSGDLVSSRREVLGRRKDGAVIPMELSVAQLERDGERHFVVVLHDISARKRALARLDVAEKVLECTMEGVMVTDRRGTMLWVNQGFCRISGYARDEVLGQKAAMLKSGLQGPDFYTAMWTRIREQGEWQGEIWNRRKDGEAFPEWLTIKAITDPSGQVTRYVGVFSDISKHKRAEETIRTLTYYDAVTRLPNRYLLMDRLDQALERAPRSGRRLALVMVGLNRFKQINETLGHQTGDQVLRSVADRLGASLRGHDTVARLRGDTFCCLLTDLAQDHDAHLVISRLLESFAASFEIGDHELFVTAKVGISVYPVDGTDPESLVQKAETAMNRSKELADNSFQFYTPEMHANSVERLRLETELRKALSRDEFVVYYQPKIETSSGRVVGAEALVRWRHAELGMISPADFIPIAEETGLIVPIGNWVLNHVCEQIRAWRDAGQPVVQVAVNLSAHQFRQPDLVERVEEALQIHGIDPDFLELELTESAVMHNAESAITTLMELHGHGVRLAVDDFGTGYSSLSYLKKFPLDKLKIDRSFVMDIDTNPASAEIVGAIIAMGHSLNLEIVAEGVENDAQLEVLKGLKCDEIQGFYYSRPIPADTFSGILRLGRMDGHATAAE</sequence>
<dbReference type="SUPFAM" id="SSF55073">
    <property type="entry name" value="Nucleotide cyclase"/>
    <property type="match status" value="1"/>
</dbReference>
<dbReference type="PROSITE" id="PS50112">
    <property type="entry name" value="PAS"/>
    <property type="match status" value="2"/>
</dbReference>
<dbReference type="InterPro" id="IPR000160">
    <property type="entry name" value="GGDEF_dom"/>
</dbReference>
<feature type="domain" description="PAS" evidence="2">
    <location>
        <begin position="205"/>
        <end position="250"/>
    </location>
</feature>
<protein>
    <submittedName>
        <fullName evidence="6">EAL domain-containing protein</fullName>
    </submittedName>
</protein>
<dbReference type="InterPro" id="IPR052155">
    <property type="entry name" value="Biofilm_reg_signaling"/>
</dbReference>
<reference evidence="6 7" key="1">
    <citation type="submission" date="2020-02" db="EMBL/GenBank/DDBJ databases">
        <authorList>
            <person name="Dziuba M."/>
            <person name="Kuznetsov B."/>
            <person name="Mardanov A."/>
            <person name="Ravin N."/>
            <person name="Grouzdev D."/>
        </authorList>
    </citation>
    <scope>NUCLEOTIDE SEQUENCE [LARGE SCALE GENOMIC DNA]</scope>
    <source>
        <strain evidence="6 7">SpK</strain>
    </source>
</reference>
<feature type="domain" description="EAL" evidence="4">
    <location>
        <begin position="504"/>
        <end position="758"/>
    </location>
</feature>
<evidence type="ECO:0000259" key="3">
    <source>
        <dbReference type="PROSITE" id="PS50113"/>
    </source>
</evidence>
<dbReference type="SMART" id="SM00052">
    <property type="entry name" value="EAL"/>
    <property type="match status" value="1"/>
</dbReference>
<dbReference type="Gene3D" id="3.20.20.450">
    <property type="entry name" value="EAL domain"/>
    <property type="match status" value="1"/>
</dbReference>
<dbReference type="PIRSF" id="PIRSF005925">
    <property type="entry name" value="Dos"/>
    <property type="match status" value="1"/>
</dbReference>
<dbReference type="InterPro" id="IPR001610">
    <property type="entry name" value="PAC"/>
</dbReference>
<gene>
    <name evidence="6" type="ORF">G4223_03015</name>
</gene>
<dbReference type="CDD" id="cd00130">
    <property type="entry name" value="PAS"/>
    <property type="match status" value="2"/>
</dbReference>
<dbReference type="Pfam" id="PF00989">
    <property type="entry name" value="PAS"/>
    <property type="match status" value="1"/>
</dbReference>
<keyword evidence="1" id="KW-0812">Transmembrane</keyword>
<dbReference type="SMART" id="SM00091">
    <property type="entry name" value="PAS"/>
    <property type="match status" value="2"/>
</dbReference>
<dbReference type="SUPFAM" id="SSF141868">
    <property type="entry name" value="EAL domain-like"/>
    <property type="match status" value="1"/>
</dbReference>